<comment type="caution">
    <text evidence="5">The sequence shown here is derived from an EMBL/GenBank/DDBJ whole genome shotgun (WGS) entry which is preliminary data.</text>
</comment>
<dbReference type="SUPFAM" id="SSF46689">
    <property type="entry name" value="Homeodomain-like"/>
    <property type="match status" value="1"/>
</dbReference>
<sequence length="202" mass="21493">MSEATDDSGRASDVRFRIVDVTRRLLAWAPYNDVGIRLVAREAGVSPSLVMKYFGSKENLVIQATDFSDEFTELLAGPVDGLARRIVESLAVIPEAPEGTDPLGALLFIAGSRGLPVELRHALLDQFVSRLAGLLEGPDAQARAEVACAILVGGSVMRRTLQAPVLGALEAASLADRIAPLVQAQLDPPHDDGSRTAQRNGE</sequence>
<dbReference type="EMBL" id="BAABLM010000005">
    <property type="protein sequence ID" value="GAA4680484.1"/>
    <property type="molecule type" value="Genomic_DNA"/>
</dbReference>
<accession>A0ABP8W4I4</accession>
<dbReference type="InterPro" id="IPR050109">
    <property type="entry name" value="HTH-type_TetR-like_transc_reg"/>
</dbReference>
<feature type="DNA-binding region" description="H-T-H motif" evidence="2">
    <location>
        <begin position="35"/>
        <end position="54"/>
    </location>
</feature>
<dbReference type="Gene3D" id="1.10.357.10">
    <property type="entry name" value="Tetracycline Repressor, domain 2"/>
    <property type="match status" value="1"/>
</dbReference>
<dbReference type="InterPro" id="IPR001647">
    <property type="entry name" value="HTH_TetR"/>
</dbReference>
<evidence type="ECO:0000256" key="3">
    <source>
        <dbReference type="SAM" id="MobiDB-lite"/>
    </source>
</evidence>
<dbReference type="Proteomes" id="UP001501295">
    <property type="component" value="Unassembled WGS sequence"/>
</dbReference>
<name>A0ABP8W4I4_9MICO</name>
<reference evidence="6" key="1">
    <citation type="journal article" date="2019" name="Int. J. Syst. Evol. Microbiol.">
        <title>The Global Catalogue of Microorganisms (GCM) 10K type strain sequencing project: providing services to taxonomists for standard genome sequencing and annotation.</title>
        <authorList>
            <consortium name="The Broad Institute Genomics Platform"/>
            <consortium name="The Broad Institute Genome Sequencing Center for Infectious Disease"/>
            <person name="Wu L."/>
            <person name="Ma J."/>
        </authorList>
    </citation>
    <scope>NUCLEOTIDE SEQUENCE [LARGE SCALE GENOMIC DNA]</scope>
    <source>
        <strain evidence="6">JCM 18956</strain>
    </source>
</reference>
<organism evidence="5 6">
    <name type="scientific">Frondihabitans cladoniiphilus</name>
    <dbReference type="NCBI Taxonomy" id="715785"/>
    <lineage>
        <taxon>Bacteria</taxon>
        <taxon>Bacillati</taxon>
        <taxon>Actinomycetota</taxon>
        <taxon>Actinomycetes</taxon>
        <taxon>Micrococcales</taxon>
        <taxon>Microbacteriaceae</taxon>
        <taxon>Frondihabitans</taxon>
    </lineage>
</organism>
<evidence type="ECO:0000256" key="1">
    <source>
        <dbReference type="ARBA" id="ARBA00023125"/>
    </source>
</evidence>
<dbReference type="InterPro" id="IPR009057">
    <property type="entry name" value="Homeodomain-like_sf"/>
</dbReference>
<dbReference type="PANTHER" id="PTHR30055">
    <property type="entry name" value="HTH-TYPE TRANSCRIPTIONAL REGULATOR RUTR"/>
    <property type="match status" value="1"/>
</dbReference>
<dbReference type="Pfam" id="PF17920">
    <property type="entry name" value="TetR_C_16"/>
    <property type="match status" value="1"/>
</dbReference>
<dbReference type="PROSITE" id="PS50977">
    <property type="entry name" value="HTH_TETR_2"/>
    <property type="match status" value="1"/>
</dbReference>
<dbReference type="InterPro" id="IPR041678">
    <property type="entry name" value="TetR_C_16"/>
</dbReference>
<keyword evidence="1 2" id="KW-0238">DNA-binding</keyword>
<dbReference type="RefSeq" id="WP_345376447.1">
    <property type="nucleotide sequence ID" value="NZ_BAABLM010000005.1"/>
</dbReference>
<feature type="region of interest" description="Disordered" evidence="3">
    <location>
        <begin position="183"/>
        <end position="202"/>
    </location>
</feature>
<keyword evidence="6" id="KW-1185">Reference proteome</keyword>
<dbReference type="SUPFAM" id="SSF48498">
    <property type="entry name" value="Tetracyclin repressor-like, C-terminal domain"/>
    <property type="match status" value="1"/>
</dbReference>
<dbReference type="PANTHER" id="PTHR30055:SF235">
    <property type="entry name" value="TRANSCRIPTIONAL REGULATORY PROTEIN"/>
    <property type="match status" value="1"/>
</dbReference>
<dbReference type="InterPro" id="IPR036271">
    <property type="entry name" value="Tet_transcr_reg_TetR-rel_C_sf"/>
</dbReference>
<evidence type="ECO:0000256" key="2">
    <source>
        <dbReference type="PROSITE-ProRule" id="PRU00335"/>
    </source>
</evidence>
<gene>
    <name evidence="5" type="ORF">GCM10025780_27220</name>
</gene>
<protein>
    <submittedName>
        <fullName evidence="5">TetR/AcrR family transcriptional regulator</fullName>
    </submittedName>
</protein>
<feature type="domain" description="HTH tetR-type" evidence="4">
    <location>
        <begin position="12"/>
        <end position="72"/>
    </location>
</feature>
<proteinExistence type="predicted"/>
<dbReference type="Pfam" id="PF00440">
    <property type="entry name" value="TetR_N"/>
    <property type="match status" value="1"/>
</dbReference>
<evidence type="ECO:0000313" key="6">
    <source>
        <dbReference type="Proteomes" id="UP001501295"/>
    </source>
</evidence>
<evidence type="ECO:0000259" key="4">
    <source>
        <dbReference type="PROSITE" id="PS50977"/>
    </source>
</evidence>
<evidence type="ECO:0000313" key="5">
    <source>
        <dbReference type="EMBL" id="GAA4680484.1"/>
    </source>
</evidence>